<reference evidence="12" key="1">
    <citation type="thesis" date="2020" institute="ProQuest LLC" country="789 East Eisenhower Parkway, Ann Arbor, MI, USA">
        <title>Comparative Genomics and Chromosome Evolution.</title>
        <authorList>
            <person name="Mudd A.B."/>
        </authorList>
    </citation>
    <scope>NUCLEOTIDE SEQUENCE</scope>
    <source>
        <strain evidence="12">1538</strain>
        <tissue evidence="12">Blood</tissue>
    </source>
</reference>
<feature type="transmembrane region" description="Helical" evidence="10">
    <location>
        <begin position="51"/>
        <end position="69"/>
    </location>
</feature>
<keyword evidence="9" id="KW-0807">Transducer</keyword>
<dbReference type="SUPFAM" id="SSF81321">
    <property type="entry name" value="Family A G protein-coupled receptor-like"/>
    <property type="match status" value="1"/>
</dbReference>
<comment type="subcellular location">
    <subcellularLocation>
        <location evidence="1">Cell membrane</location>
        <topology evidence="1">Multi-pass membrane protein</topology>
    </subcellularLocation>
</comment>
<evidence type="ECO:0000256" key="6">
    <source>
        <dbReference type="ARBA" id="ARBA00023040"/>
    </source>
</evidence>
<dbReference type="EMBL" id="DYDO01000007">
    <property type="protein sequence ID" value="DBA20725.1"/>
    <property type="molecule type" value="Genomic_DNA"/>
</dbReference>
<feature type="domain" description="G-protein coupled receptors family 1 profile" evidence="11">
    <location>
        <begin position="34"/>
        <end position="238"/>
    </location>
</feature>
<proteinExistence type="predicted"/>
<feature type="transmembrane region" description="Helical" evidence="10">
    <location>
        <begin position="20"/>
        <end position="44"/>
    </location>
</feature>
<dbReference type="Pfam" id="PF13853">
    <property type="entry name" value="7tm_4"/>
    <property type="match status" value="1"/>
</dbReference>
<evidence type="ECO:0000256" key="2">
    <source>
        <dbReference type="ARBA" id="ARBA00022475"/>
    </source>
</evidence>
<evidence type="ECO:0000313" key="12">
    <source>
        <dbReference type="EMBL" id="DBA20725.1"/>
    </source>
</evidence>
<dbReference type="InterPro" id="IPR050516">
    <property type="entry name" value="Olfactory_GPCR"/>
</dbReference>
<evidence type="ECO:0000256" key="10">
    <source>
        <dbReference type="SAM" id="Phobius"/>
    </source>
</evidence>
<evidence type="ECO:0000256" key="8">
    <source>
        <dbReference type="ARBA" id="ARBA00023170"/>
    </source>
</evidence>
<evidence type="ECO:0000256" key="9">
    <source>
        <dbReference type="ARBA" id="ARBA00023224"/>
    </source>
</evidence>
<evidence type="ECO:0000313" key="13">
    <source>
        <dbReference type="Proteomes" id="UP001181693"/>
    </source>
</evidence>
<dbReference type="InterPro" id="IPR000725">
    <property type="entry name" value="Olfact_rcpt"/>
</dbReference>
<evidence type="ECO:0000256" key="3">
    <source>
        <dbReference type="ARBA" id="ARBA00022692"/>
    </source>
</evidence>
<organism evidence="12 13">
    <name type="scientific">Pyxicephalus adspersus</name>
    <name type="common">African bullfrog</name>
    <dbReference type="NCBI Taxonomy" id="30357"/>
    <lineage>
        <taxon>Eukaryota</taxon>
        <taxon>Metazoa</taxon>
        <taxon>Chordata</taxon>
        <taxon>Craniata</taxon>
        <taxon>Vertebrata</taxon>
        <taxon>Euteleostomi</taxon>
        <taxon>Amphibia</taxon>
        <taxon>Batrachia</taxon>
        <taxon>Anura</taxon>
        <taxon>Neobatrachia</taxon>
        <taxon>Ranoidea</taxon>
        <taxon>Pyxicephalidae</taxon>
        <taxon>Pyxicephalinae</taxon>
        <taxon>Pyxicephalus</taxon>
    </lineage>
</organism>
<keyword evidence="7 10" id="KW-0472">Membrane</keyword>
<feature type="transmembrane region" description="Helical" evidence="10">
    <location>
        <begin position="216"/>
        <end position="237"/>
    </location>
</feature>
<feature type="transmembrane region" description="Helical" evidence="10">
    <location>
        <begin position="75"/>
        <end position="96"/>
    </location>
</feature>
<dbReference type="GO" id="GO:0005886">
    <property type="term" value="C:plasma membrane"/>
    <property type="evidence" value="ECO:0007669"/>
    <property type="project" value="UniProtKB-SubCell"/>
</dbReference>
<gene>
    <name evidence="12" type="ORF">GDO54_017475</name>
</gene>
<evidence type="ECO:0000256" key="7">
    <source>
        <dbReference type="ARBA" id="ARBA00023136"/>
    </source>
</evidence>
<feature type="transmembrane region" description="Helical" evidence="10">
    <location>
        <begin position="181"/>
        <end position="204"/>
    </location>
</feature>
<keyword evidence="8" id="KW-0675">Receptor</keyword>
<keyword evidence="3 10" id="KW-0812">Transmembrane</keyword>
<dbReference type="PRINTS" id="PR00245">
    <property type="entry name" value="OLFACTORYR"/>
</dbReference>
<sequence>MVTFFIIKGISDLPELQTLIFFLVLFIYLFSLSGNMTIFLLVCLDRHLHTPMYFFLANLSILDLFSTTVTLHNSLFSFLTGDSTIYYVLVFLRSMSYDRYVAICNPLQYYLIMNPKICILLANVCWLLGMIEVIPYITLLSGFTCYKSNVISHFFCDLVPLMVFSCSDTTPLEVLSLTEGFLLITFTPFLLTFTSYIFIISSILKIHSNTGRRKAFYTCSSHLTVVILLYSTLFIQYL</sequence>
<dbReference type="InterPro" id="IPR017452">
    <property type="entry name" value="GPCR_Rhodpsn_7TM"/>
</dbReference>
<protein>
    <recommendedName>
        <fullName evidence="11">G-protein coupled receptors family 1 profile domain-containing protein</fullName>
    </recommendedName>
</protein>
<dbReference type="Proteomes" id="UP001181693">
    <property type="component" value="Unassembled WGS sequence"/>
</dbReference>
<dbReference type="PROSITE" id="PS50262">
    <property type="entry name" value="G_PROTEIN_RECEP_F1_2"/>
    <property type="match status" value="1"/>
</dbReference>
<accession>A0AAV2ZZH9</accession>
<dbReference type="PANTHER" id="PTHR26452">
    <property type="entry name" value="OLFACTORY RECEPTOR"/>
    <property type="match status" value="1"/>
</dbReference>
<evidence type="ECO:0000259" key="11">
    <source>
        <dbReference type="PROSITE" id="PS50262"/>
    </source>
</evidence>
<keyword evidence="2" id="KW-1003">Cell membrane</keyword>
<keyword evidence="4" id="KW-0716">Sensory transduction</keyword>
<dbReference type="GO" id="GO:0004930">
    <property type="term" value="F:G protein-coupled receptor activity"/>
    <property type="evidence" value="ECO:0007669"/>
    <property type="project" value="UniProtKB-KW"/>
</dbReference>
<evidence type="ECO:0000256" key="4">
    <source>
        <dbReference type="ARBA" id="ARBA00022725"/>
    </source>
</evidence>
<dbReference type="AlphaFoldDB" id="A0AAV2ZZH9"/>
<evidence type="ECO:0000256" key="5">
    <source>
        <dbReference type="ARBA" id="ARBA00022989"/>
    </source>
</evidence>
<feature type="transmembrane region" description="Helical" evidence="10">
    <location>
        <begin position="117"/>
        <end position="137"/>
    </location>
</feature>
<keyword evidence="6" id="KW-0297">G-protein coupled receptor</keyword>
<comment type="caution">
    <text evidence="12">The sequence shown here is derived from an EMBL/GenBank/DDBJ whole genome shotgun (WGS) entry which is preliminary data.</text>
</comment>
<dbReference type="GO" id="GO:0004984">
    <property type="term" value="F:olfactory receptor activity"/>
    <property type="evidence" value="ECO:0007669"/>
    <property type="project" value="InterPro"/>
</dbReference>
<dbReference type="Gene3D" id="1.20.1070.10">
    <property type="entry name" value="Rhodopsin 7-helix transmembrane proteins"/>
    <property type="match status" value="1"/>
</dbReference>
<keyword evidence="4" id="KW-0552">Olfaction</keyword>
<name>A0AAV2ZZH9_PYXAD</name>
<keyword evidence="13" id="KW-1185">Reference proteome</keyword>
<dbReference type="FunFam" id="1.20.1070.10:FF:000015">
    <property type="entry name" value="Olfactory receptor"/>
    <property type="match status" value="1"/>
</dbReference>
<keyword evidence="5 10" id="KW-1133">Transmembrane helix</keyword>
<evidence type="ECO:0000256" key="1">
    <source>
        <dbReference type="ARBA" id="ARBA00004651"/>
    </source>
</evidence>